<feature type="transmembrane region" description="Helical" evidence="1">
    <location>
        <begin position="183"/>
        <end position="201"/>
    </location>
</feature>
<feature type="transmembrane region" description="Helical" evidence="1">
    <location>
        <begin position="41"/>
        <end position="61"/>
    </location>
</feature>
<organism evidence="2 3">
    <name type="scientific">Lentzea sokolovensis</name>
    <dbReference type="NCBI Taxonomy" id="3095429"/>
    <lineage>
        <taxon>Bacteria</taxon>
        <taxon>Bacillati</taxon>
        <taxon>Actinomycetota</taxon>
        <taxon>Actinomycetes</taxon>
        <taxon>Pseudonocardiales</taxon>
        <taxon>Pseudonocardiaceae</taxon>
        <taxon>Lentzea</taxon>
    </lineage>
</organism>
<sequence>MLLRAVIGAVAGAMAGAGLLLTVYAFVWYCDEPGRTACGAAGALLLPSFFLSWMFVAAVLITSGFRLGCQERGWRTAAIGSGLWVALGLSALYVEASYFHLSREDDLRFLAYAAVLVPCVAYTIASLSSSVVRLSRTVSVTPLRRGTVGAVSGAVAGFCLQGMFSERRSAFYGTNFEFSTLPIWMLVGSGLTAAGLALAGAGRGGAAAWAGFVLWAVLGVCGGVLGMFSLEVDVLRVVTVLLAASAYALGAVVTTSRARDDVRLAGAVAGRSTPGEAAARSS</sequence>
<feature type="transmembrane region" description="Helical" evidence="1">
    <location>
        <begin position="73"/>
        <end position="94"/>
    </location>
</feature>
<dbReference type="RefSeq" id="WP_319975777.1">
    <property type="nucleotide sequence ID" value="NZ_JAXAVU010000008.1"/>
</dbReference>
<feature type="transmembrane region" description="Helical" evidence="1">
    <location>
        <begin position="234"/>
        <end position="253"/>
    </location>
</feature>
<dbReference type="Proteomes" id="UP001285352">
    <property type="component" value="Unassembled WGS sequence"/>
</dbReference>
<evidence type="ECO:0000313" key="3">
    <source>
        <dbReference type="Proteomes" id="UP001285352"/>
    </source>
</evidence>
<evidence type="ECO:0000256" key="1">
    <source>
        <dbReference type="SAM" id="Phobius"/>
    </source>
</evidence>
<feature type="transmembrane region" description="Helical" evidence="1">
    <location>
        <begin position="7"/>
        <end position="29"/>
    </location>
</feature>
<reference evidence="2 3" key="1">
    <citation type="submission" date="2023-11" db="EMBL/GenBank/DDBJ databases">
        <title>Lentzea sokolovensis, sp. nov., Lentzea kristufkii, sp. nov., and Lentzea miocenensis, sp. nov., rare actinobacteria from Sokolov Coal Basin, Miocene lacustrine sediment, Czech Republic.</title>
        <authorList>
            <person name="Lara A."/>
            <person name="Kotroba L."/>
            <person name="Nouioui I."/>
            <person name="Neumann-Schaal M."/>
            <person name="Mast Y."/>
            <person name="Chronakova A."/>
        </authorList>
    </citation>
    <scope>NUCLEOTIDE SEQUENCE [LARGE SCALE GENOMIC DNA]</scope>
    <source>
        <strain evidence="2 3">BCCO 10_0061</strain>
    </source>
</reference>
<evidence type="ECO:0000313" key="2">
    <source>
        <dbReference type="EMBL" id="MDX8143510.1"/>
    </source>
</evidence>
<reference evidence="2 3" key="2">
    <citation type="submission" date="2023-11" db="EMBL/GenBank/DDBJ databases">
        <authorList>
            <person name="Lara A.C."/>
            <person name="Chronakova A."/>
        </authorList>
    </citation>
    <scope>NUCLEOTIDE SEQUENCE [LARGE SCALE GENOMIC DNA]</scope>
    <source>
        <strain evidence="2 3">BCCO 10_0061</strain>
    </source>
</reference>
<protein>
    <submittedName>
        <fullName evidence="2">Uncharacterized protein</fullName>
    </submittedName>
</protein>
<keyword evidence="1" id="KW-0472">Membrane</keyword>
<comment type="caution">
    <text evidence="2">The sequence shown here is derived from an EMBL/GenBank/DDBJ whole genome shotgun (WGS) entry which is preliminary data.</text>
</comment>
<dbReference type="EMBL" id="JAXAVU010000008">
    <property type="protein sequence ID" value="MDX8143510.1"/>
    <property type="molecule type" value="Genomic_DNA"/>
</dbReference>
<keyword evidence="1" id="KW-0812">Transmembrane</keyword>
<feature type="transmembrane region" description="Helical" evidence="1">
    <location>
        <begin position="146"/>
        <end position="163"/>
    </location>
</feature>
<feature type="transmembrane region" description="Helical" evidence="1">
    <location>
        <begin position="208"/>
        <end position="228"/>
    </location>
</feature>
<feature type="transmembrane region" description="Helical" evidence="1">
    <location>
        <begin position="109"/>
        <end position="134"/>
    </location>
</feature>
<accession>A0ABU4UXU9</accession>
<keyword evidence="1" id="KW-1133">Transmembrane helix</keyword>
<gene>
    <name evidence="2" type="ORF">SK854_15400</name>
</gene>
<proteinExistence type="predicted"/>
<keyword evidence="3" id="KW-1185">Reference proteome</keyword>
<name>A0ABU4UXU9_9PSEU</name>